<dbReference type="GO" id="GO:0009252">
    <property type="term" value="P:peptidoglycan biosynthetic process"/>
    <property type="evidence" value="ECO:0007669"/>
    <property type="project" value="UniProtKB-UniRule"/>
</dbReference>
<dbReference type="SUPFAM" id="SSF56194">
    <property type="entry name" value="Uridine diphospho-N-Acetylenolpyruvylglucosamine reductase, MurB, C-terminal domain"/>
    <property type="match status" value="1"/>
</dbReference>
<evidence type="ECO:0000256" key="2">
    <source>
        <dbReference type="ARBA" id="ARBA00003921"/>
    </source>
</evidence>
<dbReference type="InterPro" id="IPR036318">
    <property type="entry name" value="FAD-bd_PCMH-like_sf"/>
</dbReference>
<gene>
    <name evidence="16" type="primary">murB</name>
    <name evidence="18" type="ORF">SAMN02745123_01246</name>
</gene>
<reference evidence="19" key="1">
    <citation type="submission" date="2016-11" db="EMBL/GenBank/DDBJ databases">
        <authorList>
            <person name="Varghese N."/>
            <person name="Submissions S."/>
        </authorList>
    </citation>
    <scope>NUCLEOTIDE SEQUENCE [LARGE SCALE GENOMIC DNA]</scope>
    <source>
        <strain evidence="19">DSM 10349</strain>
    </source>
</reference>
<keyword evidence="10 16" id="KW-0133">Cell shape</keyword>
<evidence type="ECO:0000313" key="18">
    <source>
        <dbReference type="EMBL" id="SHK24525.1"/>
    </source>
</evidence>
<feature type="active site" description="Proton donor" evidence="16">
    <location>
        <position position="226"/>
    </location>
</feature>
<evidence type="ECO:0000256" key="6">
    <source>
        <dbReference type="ARBA" id="ARBA00022618"/>
    </source>
</evidence>
<evidence type="ECO:0000313" key="19">
    <source>
        <dbReference type="Proteomes" id="UP000183997"/>
    </source>
</evidence>
<keyword evidence="11 16" id="KW-0573">Peptidoglycan synthesis</keyword>
<comment type="pathway">
    <text evidence="4 16">Cell wall biogenesis; peptidoglycan biosynthesis.</text>
</comment>
<sequence length="303" mass="32352">MNYTSLAGELQSLVKGTVLVKEPMKKHTTWRIGGNADLFINPADKEDVRQAVEFARNNQIPLTVIGNGSNLLVKDGGIRGMVLKVGRGLAGISLEGTTLKAGAGALLPELAAAARQAGVGGFEFAAGIPGSLGGAVLMNAGAINGCVADVLVSVVALDEENRFIILPKDELNFSYRSSILQGKPIVCLETIWQGFPKKSETIKEETQQYLSKRKAAQPQGYPTAGSVFKNPDGDYAGRLIEACACKGLRVGDAEVSQKHANWIVNLGQATAQDVLTLIEKIKRQVQERFGTTLHLEVRVLGED</sequence>
<evidence type="ECO:0000256" key="5">
    <source>
        <dbReference type="ARBA" id="ARBA00022490"/>
    </source>
</evidence>
<keyword evidence="9 16" id="KW-0521">NADP</keyword>
<dbReference type="HAMAP" id="MF_00037">
    <property type="entry name" value="MurB"/>
    <property type="match status" value="1"/>
</dbReference>
<dbReference type="EC" id="1.3.1.98" evidence="16"/>
<dbReference type="InterPro" id="IPR011601">
    <property type="entry name" value="MurB_C"/>
</dbReference>
<keyword evidence="19" id="KW-1185">Reference proteome</keyword>
<name>A0A1M6QWE5_9FIRM</name>
<dbReference type="GO" id="GO:0005829">
    <property type="term" value="C:cytosol"/>
    <property type="evidence" value="ECO:0007669"/>
    <property type="project" value="TreeGrafter"/>
</dbReference>
<dbReference type="EMBL" id="FRAR01000009">
    <property type="protein sequence ID" value="SHK24525.1"/>
    <property type="molecule type" value="Genomic_DNA"/>
</dbReference>
<dbReference type="SUPFAM" id="SSF56176">
    <property type="entry name" value="FAD-binding/transporter-associated domain-like"/>
    <property type="match status" value="1"/>
</dbReference>
<protein>
    <recommendedName>
        <fullName evidence="16">UDP-N-acetylenolpyruvoylglucosamine reductase</fullName>
        <ecNumber evidence="16">1.3.1.98</ecNumber>
    </recommendedName>
    <alternativeName>
        <fullName evidence="16">UDP-N-acetylmuramate dehydrogenase</fullName>
    </alternativeName>
</protein>
<comment type="similarity">
    <text evidence="16">Belongs to the MurB family.</text>
</comment>
<feature type="active site" evidence="16">
    <location>
        <position position="176"/>
    </location>
</feature>
<dbReference type="AlphaFoldDB" id="A0A1M6QWE5"/>
<accession>A0A1M6QWE5</accession>
<keyword evidence="13 16" id="KW-0131">Cell cycle</keyword>
<comment type="subcellular location">
    <subcellularLocation>
        <location evidence="3 16">Cytoplasm</location>
    </subcellularLocation>
</comment>
<keyword evidence="8 16" id="KW-0274">FAD</keyword>
<dbReference type="Gene3D" id="3.30.43.10">
    <property type="entry name" value="Uridine Diphospho-n-acetylenolpyruvylglucosamine Reductase, domain 2"/>
    <property type="match status" value="1"/>
</dbReference>
<dbReference type="InterPro" id="IPR016166">
    <property type="entry name" value="FAD-bd_PCMH"/>
</dbReference>
<keyword evidence="12 16" id="KW-0560">Oxidoreductase</keyword>
<dbReference type="Pfam" id="PF02873">
    <property type="entry name" value="MurB_C"/>
    <property type="match status" value="1"/>
</dbReference>
<comment type="catalytic activity">
    <reaction evidence="15 16">
        <text>UDP-N-acetyl-alpha-D-muramate + NADP(+) = UDP-N-acetyl-3-O-(1-carboxyvinyl)-alpha-D-glucosamine + NADPH + H(+)</text>
        <dbReference type="Rhea" id="RHEA:12248"/>
        <dbReference type="ChEBI" id="CHEBI:15378"/>
        <dbReference type="ChEBI" id="CHEBI:57783"/>
        <dbReference type="ChEBI" id="CHEBI:58349"/>
        <dbReference type="ChEBI" id="CHEBI:68483"/>
        <dbReference type="ChEBI" id="CHEBI:70757"/>
        <dbReference type="EC" id="1.3.1.98"/>
    </reaction>
</comment>
<dbReference type="GO" id="GO:0071555">
    <property type="term" value="P:cell wall organization"/>
    <property type="evidence" value="ECO:0007669"/>
    <property type="project" value="UniProtKB-KW"/>
</dbReference>
<dbReference type="Pfam" id="PF01565">
    <property type="entry name" value="FAD_binding_4"/>
    <property type="match status" value="1"/>
</dbReference>
<evidence type="ECO:0000256" key="10">
    <source>
        <dbReference type="ARBA" id="ARBA00022960"/>
    </source>
</evidence>
<keyword evidence="7 16" id="KW-0285">Flavoprotein</keyword>
<dbReference type="InterPro" id="IPR003170">
    <property type="entry name" value="MurB"/>
</dbReference>
<keyword evidence="14 16" id="KW-0961">Cell wall biogenesis/degradation</keyword>
<dbReference type="InterPro" id="IPR016167">
    <property type="entry name" value="FAD-bd_PCMH_sub1"/>
</dbReference>
<evidence type="ECO:0000256" key="1">
    <source>
        <dbReference type="ARBA" id="ARBA00001974"/>
    </source>
</evidence>
<organism evidence="18 19">
    <name type="scientific">Desulforamulus aeronauticus DSM 10349</name>
    <dbReference type="NCBI Taxonomy" id="1121421"/>
    <lineage>
        <taxon>Bacteria</taxon>
        <taxon>Bacillati</taxon>
        <taxon>Bacillota</taxon>
        <taxon>Clostridia</taxon>
        <taxon>Eubacteriales</taxon>
        <taxon>Peptococcaceae</taxon>
        <taxon>Desulforamulus</taxon>
    </lineage>
</organism>
<dbReference type="OrthoDB" id="9804753at2"/>
<feature type="domain" description="FAD-binding PCMH-type" evidence="17">
    <location>
        <begin position="32"/>
        <end position="212"/>
    </location>
</feature>
<dbReference type="InterPro" id="IPR016169">
    <property type="entry name" value="FAD-bd_PCMH_sub2"/>
</dbReference>
<dbReference type="Proteomes" id="UP000183997">
    <property type="component" value="Unassembled WGS sequence"/>
</dbReference>
<evidence type="ECO:0000256" key="8">
    <source>
        <dbReference type="ARBA" id="ARBA00022827"/>
    </source>
</evidence>
<evidence type="ECO:0000256" key="7">
    <source>
        <dbReference type="ARBA" id="ARBA00022630"/>
    </source>
</evidence>
<dbReference type="RefSeq" id="WP_072911911.1">
    <property type="nucleotide sequence ID" value="NZ_FRAR01000009.1"/>
</dbReference>
<comment type="cofactor">
    <cofactor evidence="1 16">
        <name>FAD</name>
        <dbReference type="ChEBI" id="CHEBI:57692"/>
    </cofactor>
</comment>
<evidence type="ECO:0000259" key="17">
    <source>
        <dbReference type="PROSITE" id="PS51387"/>
    </source>
</evidence>
<dbReference type="UniPathway" id="UPA00219"/>
<evidence type="ECO:0000256" key="13">
    <source>
        <dbReference type="ARBA" id="ARBA00023306"/>
    </source>
</evidence>
<keyword evidence="6 16" id="KW-0132">Cell division</keyword>
<dbReference type="PANTHER" id="PTHR21071:SF4">
    <property type="entry name" value="UDP-N-ACETYLENOLPYRUVOYLGLUCOSAMINE REDUCTASE"/>
    <property type="match status" value="1"/>
</dbReference>
<evidence type="ECO:0000256" key="11">
    <source>
        <dbReference type="ARBA" id="ARBA00022984"/>
    </source>
</evidence>
<dbReference type="GO" id="GO:0071949">
    <property type="term" value="F:FAD binding"/>
    <property type="evidence" value="ECO:0007669"/>
    <property type="project" value="InterPro"/>
</dbReference>
<dbReference type="PROSITE" id="PS51387">
    <property type="entry name" value="FAD_PCMH"/>
    <property type="match status" value="1"/>
</dbReference>
<dbReference type="InterPro" id="IPR036635">
    <property type="entry name" value="MurB_C_sf"/>
</dbReference>
<keyword evidence="5 16" id="KW-0963">Cytoplasm</keyword>
<evidence type="ECO:0000256" key="12">
    <source>
        <dbReference type="ARBA" id="ARBA00023002"/>
    </source>
</evidence>
<evidence type="ECO:0000256" key="16">
    <source>
        <dbReference type="HAMAP-Rule" id="MF_00037"/>
    </source>
</evidence>
<evidence type="ECO:0000256" key="9">
    <source>
        <dbReference type="ARBA" id="ARBA00022857"/>
    </source>
</evidence>
<dbReference type="GO" id="GO:0051301">
    <property type="term" value="P:cell division"/>
    <property type="evidence" value="ECO:0007669"/>
    <property type="project" value="UniProtKB-KW"/>
</dbReference>
<dbReference type="Gene3D" id="3.30.465.10">
    <property type="match status" value="1"/>
</dbReference>
<dbReference type="InterPro" id="IPR006094">
    <property type="entry name" value="Oxid_FAD_bind_N"/>
</dbReference>
<dbReference type="GO" id="GO:0008360">
    <property type="term" value="P:regulation of cell shape"/>
    <property type="evidence" value="ECO:0007669"/>
    <property type="project" value="UniProtKB-KW"/>
</dbReference>
<dbReference type="NCBIfam" id="TIGR00179">
    <property type="entry name" value="murB"/>
    <property type="match status" value="1"/>
</dbReference>
<dbReference type="NCBIfam" id="NF010480">
    <property type="entry name" value="PRK13905.1"/>
    <property type="match status" value="1"/>
</dbReference>
<evidence type="ECO:0000256" key="14">
    <source>
        <dbReference type="ARBA" id="ARBA00023316"/>
    </source>
</evidence>
<feature type="active site" evidence="16">
    <location>
        <position position="296"/>
    </location>
</feature>
<evidence type="ECO:0000256" key="3">
    <source>
        <dbReference type="ARBA" id="ARBA00004496"/>
    </source>
</evidence>
<dbReference type="Gene3D" id="3.90.78.10">
    <property type="entry name" value="UDP-N-acetylenolpyruvoylglucosamine reductase, C-terminal domain"/>
    <property type="match status" value="1"/>
</dbReference>
<comment type="function">
    <text evidence="2 16">Cell wall formation.</text>
</comment>
<evidence type="ECO:0000256" key="4">
    <source>
        <dbReference type="ARBA" id="ARBA00004752"/>
    </source>
</evidence>
<evidence type="ECO:0000256" key="15">
    <source>
        <dbReference type="ARBA" id="ARBA00048914"/>
    </source>
</evidence>
<dbReference type="PANTHER" id="PTHR21071">
    <property type="entry name" value="UDP-N-ACETYLENOLPYRUVOYLGLUCOSAMINE REDUCTASE"/>
    <property type="match status" value="1"/>
</dbReference>
<dbReference type="STRING" id="1121421.SAMN02745123_01246"/>
<proteinExistence type="inferred from homology"/>
<dbReference type="GO" id="GO:0008762">
    <property type="term" value="F:UDP-N-acetylmuramate dehydrogenase activity"/>
    <property type="evidence" value="ECO:0007669"/>
    <property type="project" value="UniProtKB-UniRule"/>
</dbReference>